<keyword evidence="11" id="KW-0325">Glycoprotein</keyword>
<keyword evidence="4" id="KW-0433">Leucine-rich repeat</keyword>
<evidence type="ECO:0000259" key="14">
    <source>
        <dbReference type="Pfam" id="PF23598"/>
    </source>
</evidence>
<feature type="domain" description="Leucine-rich repeat-containing N-terminal plant-type" evidence="13">
    <location>
        <begin position="33"/>
        <end position="85"/>
    </location>
</feature>
<evidence type="ECO:0000256" key="9">
    <source>
        <dbReference type="ARBA" id="ARBA00023136"/>
    </source>
</evidence>
<evidence type="ECO:0000313" key="16">
    <source>
        <dbReference type="RefSeq" id="XP_022717784.1"/>
    </source>
</evidence>
<evidence type="ECO:0000256" key="4">
    <source>
        <dbReference type="ARBA" id="ARBA00022614"/>
    </source>
</evidence>
<evidence type="ECO:0000256" key="2">
    <source>
        <dbReference type="ARBA" id="ARBA00009592"/>
    </source>
</evidence>
<dbReference type="Pfam" id="PF00560">
    <property type="entry name" value="LRR_1"/>
    <property type="match status" value="3"/>
</dbReference>
<evidence type="ECO:0000256" key="11">
    <source>
        <dbReference type="ARBA" id="ARBA00023180"/>
    </source>
</evidence>
<dbReference type="InterPro" id="IPR055414">
    <property type="entry name" value="LRR_R13L4/SHOC2-like"/>
</dbReference>
<dbReference type="InterPro" id="IPR001611">
    <property type="entry name" value="Leu-rich_rpt"/>
</dbReference>
<keyword evidence="6 12" id="KW-0732">Signal</keyword>
<protein>
    <submittedName>
        <fullName evidence="16">Receptor-like protein 12</fullName>
    </submittedName>
</protein>
<dbReference type="PANTHER" id="PTHR48061:SF46">
    <property type="entry name" value="LEUCINE-RICH REPEAT-CONTAINING N-TERMINAL PLANT-TYPE DOMAIN-CONTAINING PROTEIN"/>
    <property type="match status" value="1"/>
</dbReference>
<feature type="signal peptide" evidence="12">
    <location>
        <begin position="1"/>
        <end position="21"/>
    </location>
</feature>
<dbReference type="FunFam" id="3.80.10.10:FF:000383">
    <property type="entry name" value="Leucine-rich repeat receptor protein kinase EMS1"/>
    <property type="match status" value="1"/>
</dbReference>
<dbReference type="Pfam" id="PF08263">
    <property type="entry name" value="LRRNT_2"/>
    <property type="match status" value="1"/>
</dbReference>
<comment type="similarity">
    <text evidence="2">Belongs to the RLP family.</text>
</comment>
<gene>
    <name evidence="16" type="primary">LOC111276282</name>
</gene>
<dbReference type="GO" id="GO:0005886">
    <property type="term" value="C:plasma membrane"/>
    <property type="evidence" value="ECO:0007669"/>
    <property type="project" value="UniProtKB-SubCell"/>
</dbReference>
<evidence type="ECO:0000256" key="1">
    <source>
        <dbReference type="ARBA" id="ARBA00004251"/>
    </source>
</evidence>
<dbReference type="OrthoDB" id="1394818at2759"/>
<dbReference type="InterPro" id="IPR032675">
    <property type="entry name" value="LRR_dom_sf"/>
</dbReference>
<evidence type="ECO:0000259" key="13">
    <source>
        <dbReference type="Pfam" id="PF08263"/>
    </source>
</evidence>
<dbReference type="Proteomes" id="UP000515121">
    <property type="component" value="Unplaced"/>
</dbReference>
<feature type="domain" description="Disease resistance R13L4/SHOC-2-like LRR" evidence="14">
    <location>
        <begin position="299"/>
        <end position="496"/>
    </location>
</feature>
<dbReference type="AlphaFoldDB" id="A0A6P5WP50"/>
<evidence type="ECO:0000256" key="5">
    <source>
        <dbReference type="ARBA" id="ARBA00022692"/>
    </source>
</evidence>
<keyword evidence="7" id="KW-0677">Repeat</keyword>
<dbReference type="Gene3D" id="3.80.10.10">
    <property type="entry name" value="Ribonuclease Inhibitor"/>
    <property type="match status" value="3"/>
</dbReference>
<feature type="chain" id="PRO_5027655786" evidence="12">
    <location>
        <begin position="22"/>
        <end position="543"/>
    </location>
</feature>
<dbReference type="SMART" id="SM00369">
    <property type="entry name" value="LRR_TYP"/>
    <property type="match status" value="7"/>
</dbReference>
<sequence length="543" mass="60523">MGFVPRFYPCLWLLFFLNSHASLLSSTTHLCSDEEAAALMQFKNSFSINRTAARICEFHSVKSYPKTNSWKEGTDCCSWDGITCDKITGHVTGLDLSCSWLRGPFFSNSSLFLLSHLQRLNLAANFFQRSRIPSEFGRFANLSHLNLSRSWFSGSVPNEISHLTELVSLDLSSDDPSIPFPLRTLELDDPTVEGIVHNLTKVRELILYGINMSSVNPSCLMNLSSSLTSLNLFGCSIRGNFPNNIFSLPNLKSLNLKRNPDLVGYLPKFNWSGPLENLILPITSFSGQLPDSIGDLLSLRHLDLAFCKFSGSIPSSLGKLSLLTYLDLSYNSFSGQIPSSLASLTRLEVLDASENQLVGSIPSQVTAFPSLIDLDLSANLLNGTIPSWVYSLPSLQYLNLRYNQLMSHINEFQHNSLREISLENNKLQGPIPSSISELVNLTRLDMSSNNLSGLVQLDMFLKLQNLRFLSLSDNSLSLSSNIWVNFTLPNLKELYFSSCNISEFPIFLQGSNNLSRLDLSNNRIRGGIPKWMLATPLENFSIS</sequence>
<keyword evidence="5" id="KW-0812">Transmembrane</keyword>
<reference evidence="16" key="1">
    <citation type="submission" date="2025-08" db="UniProtKB">
        <authorList>
            <consortium name="RefSeq"/>
        </authorList>
    </citation>
    <scope>IDENTIFICATION</scope>
    <source>
        <tissue evidence="16">Fruit stalk</tissue>
    </source>
</reference>
<dbReference type="InterPro" id="IPR046956">
    <property type="entry name" value="RLP23-like"/>
</dbReference>
<evidence type="ECO:0000256" key="12">
    <source>
        <dbReference type="SAM" id="SignalP"/>
    </source>
</evidence>
<proteinExistence type="inferred from homology"/>
<keyword evidence="10" id="KW-0675">Receptor</keyword>
<keyword evidence="3" id="KW-1003">Cell membrane</keyword>
<evidence type="ECO:0000256" key="6">
    <source>
        <dbReference type="ARBA" id="ARBA00022729"/>
    </source>
</evidence>
<evidence type="ECO:0000256" key="8">
    <source>
        <dbReference type="ARBA" id="ARBA00022989"/>
    </source>
</evidence>
<keyword evidence="8" id="KW-1133">Transmembrane helix</keyword>
<dbReference type="KEGG" id="dzi:111276282"/>
<evidence type="ECO:0000256" key="7">
    <source>
        <dbReference type="ARBA" id="ARBA00022737"/>
    </source>
</evidence>
<dbReference type="GeneID" id="111276282"/>
<dbReference type="PANTHER" id="PTHR48061">
    <property type="entry name" value="LEUCINE-RICH REPEAT RECEPTOR PROTEIN KINASE EMS1-LIKE-RELATED"/>
    <property type="match status" value="1"/>
</dbReference>
<keyword evidence="9" id="KW-0472">Membrane</keyword>
<dbReference type="SUPFAM" id="SSF52058">
    <property type="entry name" value="L domain-like"/>
    <property type="match status" value="2"/>
</dbReference>
<comment type="subcellular location">
    <subcellularLocation>
        <location evidence="1">Cell membrane</location>
        <topology evidence="1">Single-pass type I membrane protein</topology>
    </subcellularLocation>
</comment>
<evidence type="ECO:0000256" key="10">
    <source>
        <dbReference type="ARBA" id="ARBA00023170"/>
    </source>
</evidence>
<dbReference type="Pfam" id="PF23598">
    <property type="entry name" value="LRR_14"/>
    <property type="match status" value="1"/>
</dbReference>
<keyword evidence="15" id="KW-1185">Reference proteome</keyword>
<name>A0A6P5WP50_DURZI</name>
<evidence type="ECO:0000313" key="15">
    <source>
        <dbReference type="Proteomes" id="UP000515121"/>
    </source>
</evidence>
<dbReference type="InterPro" id="IPR013210">
    <property type="entry name" value="LRR_N_plant-typ"/>
</dbReference>
<dbReference type="PRINTS" id="PR00019">
    <property type="entry name" value="LEURICHRPT"/>
</dbReference>
<dbReference type="InterPro" id="IPR003591">
    <property type="entry name" value="Leu-rich_rpt_typical-subtyp"/>
</dbReference>
<evidence type="ECO:0000256" key="3">
    <source>
        <dbReference type="ARBA" id="ARBA00022475"/>
    </source>
</evidence>
<accession>A0A6P5WP50</accession>
<organism evidence="15 16">
    <name type="scientific">Durio zibethinus</name>
    <name type="common">Durian</name>
    <dbReference type="NCBI Taxonomy" id="66656"/>
    <lineage>
        <taxon>Eukaryota</taxon>
        <taxon>Viridiplantae</taxon>
        <taxon>Streptophyta</taxon>
        <taxon>Embryophyta</taxon>
        <taxon>Tracheophyta</taxon>
        <taxon>Spermatophyta</taxon>
        <taxon>Magnoliopsida</taxon>
        <taxon>eudicotyledons</taxon>
        <taxon>Gunneridae</taxon>
        <taxon>Pentapetalae</taxon>
        <taxon>rosids</taxon>
        <taxon>malvids</taxon>
        <taxon>Malvales</taxon>
        <taxon>Malvaceae</taxon>
        <taxon>Helicteroideae</taxon>
        <taxon>Durio</taxon>
    </lineage>
</organism>
<dbReference type="RefSeq" id="XP_022717784.1">
    <property type="nucleotide sequence ID" value="XM_022862049.1"/>
</dbReference>